<evidence type="ECO:0000259" key="2">
    <source>
        <dbReference type="Pfam" id="PF02514"/>
    </source>
</evidence>
<evidence type="ECO:0000313" key="3">
    <source>
        <dbReference type="EMBL" id="KAB7786382.1"/>
    </source>
</evidence>
<dbReference type="InterPro" id="IPR003672">
    <property type="entry name" value="CobN/Mg_chltase"/>
</dbReference>
<keyword evidence="1" id="KW-0472">Membrane</keyword>
<proteinExistence type="predicted"/>
<sequence>MSATRALAIVGTGLLLLAAVLLLTIPAGAEDAPAGSRPVRLRIVATDLVLPAKIASIRRIAEAEGVVVEEARLGTNGGAPDPFAENDIVIFDTPRPGDVAAMQASMGDTLAKTTRAWVRVGGGPPAFANIAAGAARRIAAYYASGGQANFALLATYLRSWADGRDPSAIPPAVPLPASGLYHPEAEQVFADAQAYQNWARPRWKEGAPRIAVAIPSSLVSNMETRVVDEIVRRSETAGLAPVPFWFDQADPSGLERTLGPLRPDILIVATHLQNGAARAAEFLKLGIPVIQTVGYRAGDPAAWASAASGIPTPLVVPFLIVPETWGATDPMVIEAVAAGELVPLTRQIDALVAKAGRLAALKQKPAAEKQIALMFWNYPPGEKNLGASNLNLPQSLERLSATLKEAGYDVPALHEESLITDMQALLGAVYHPERVTDLLARNMAVALPLARYQAWFASLPEGHQTEIVKAWGKPEDSALLRQVHGEPSFVLPLIRAGKLVIMPQLPRGERPGEAYHDTAVPPGHLYLAQYLHLREVSGADALIHFGTHGTQEWTPGKDRGLSVDDYPYLLLGDLPVFYPYIQDNVGEAVQAKRRGRAVTISHQTPPFAPSGLYDELRDLHVLIHEYQQLEPGAARDQTAQRIQEAAAASHIDRDLGLNVEAMRRDVPAFLSKLHDHLHGLAASVTPLGLHTFGEAAAPEHRLMTVLQQLGPEFQRQAGTDPEEAYAAEARTFAETPAYRLLQTHLRNGGSPSAITEPKLAALIERARKLDGHLAQVNEGDALLAGLAGRFVAPGPGGDPIRNPEVPNGRNLYPFEADKVPTQAAYEAGDAALRQIIESYQASHGGTAPTKLAFSLWSSETMRHLGTLEAQILHALGLRPVWKDGGRVARLDIIPAAELGRPRIDAVIQVTGLYRDQFDGFLRLLADGIERLSRLDEPGNPIAANSRSALARLLAAGNSQEAAEGLASMRIFSNAPGDYTTGLSASVLDSTSWEKDDGLADAFLARTQYAYGSRGWGIRAEAGNLLAEQLRGVSAATLSRSSNLHGLLSTDHPYEFLGGLSLAVRRLDGQAPALYVSDLRRAHARVATAAQFLSDELRARYLNPHWIEGMKREGYAGTLEILNAVNNLWGWQVVDPSTVRADQWQSIHDTFVRDARELGLNQWFANTNPAAQRQLLERLVEAIRKGYWDAPDRIRREIVERWQELTARDDLPIAPETTQAFVGEMAAGFGLQAVASEAQGGAPEPNPSTAIVGEPQTVRGQVMKAAPAEPQAWYRRLIALLPLLLFAAGMVLQAITNRRTAFGSTA</sequence>
<accession>A0A833MYL9</accession>
<dbReference type="PANTHER" id="PTHR44119">
    <property type="entry name" value="MAGNESIUM-CHELATASE SUBUNIT CHLH, CHLOROPLASTIC"/>
    <property type="match status" value="1"/>
</dbReference>
<dbReference type="PANTHER" id="PTHR44119:SF4">
    <property type="entry name" value="AEROBIC COBALTOCHELATASE SUBUNIT COBN"/>
    <property type="match status" value="1"/>
</dbReference>
<dbReference type="Pfam" id="PF02514">
    <property type="entry name" value="CobN-Mg_chel"/>
    <property type="match status" value="1"/>
</dbReference>
<dbReference type="NCBIfam" id="NF004644">
    <property type="entry name" value="PRK05989.2-2"/>
    <property type="match status" value="1"/>
</dbReference>
<gene>
    <name evidence="3" type="ORF">F8B43_1783</name>
</gene>
<protein>
    <submittedName>
        <fullName evidence="3">CobN-like chelatase BtuS for metalloporphyrine salvage</fullName>
    </submittedName>
</protein>
<evidence type="ECO:0000313" key="4">
    <source>
        <dbReference type="Proteomes" id="UP000469949"/>
    </source>
</evidence>
<name>A0A833MYL9_9HYPH</name>
<dbReference type="Proteomes" id="UP000469949">
    <property type="component" value="Unassembled WGS sequence"/>
</dbReference>
<keyword evidence="1" id="KW-0812">Transmembrane</keyword>
<reference evidence="3 4" key="1">
    <citation type="submission" date="2019-10" db="EMBL/GenBank/DDBJ databases">
        <title>Draft Genome Sequence of the Caffeine Degrading Methylotroph Methylorubrum populi PINKEL.</title>
        <authorList>
            <person name="Dawson S.C."/>
            <person name="Zhang X."/>
            <person name="Wright M.E."/>
            <person name="Sharma G."/>
            <person name="Langner J.T."/>
            <person name="Ditty J.L."/>
            <person name="Subuyuj G.A."/>
        </authorList>
    </citation>
    <scope>NUCLEOTIDE SEQUENCE [LARGE SCALE GENOMIC DNA]</scope>
    <source>
        <strain evidence="3 4">Pinkel</strain>
    </source>
</reference>
<keyword evidence="1" id="KW-1133">Transmembrane helix</keyword>
<dbReference type="CDD" id="cd10150">
    <property type="entry name" value="CobN_like"/>
    <property type="match status" value="1"/>
</dbReference>
<dbReference type="RefSeq" id="WP_152276681.1">
    <property type="nucleotide sequence ID" value="NZ_WEKV01000008.1"/>
</dbReference>
<evidence type="ECO:0000256" key="1">
    <source>
        <dbReference type="SAM" id="Phobius"/>
    </source>
</evidence>
<feature type="domain" description="CobN/magnesium chelatase" evidence="2">
    <location>
        <begin position="140"/>
        <end position="1192"/>
    </location>
</feature>
<dbReference type="EMBL" id="WEKV01000008">
    <property type="protein sequence ID" value="KAB7786382.1"/>
    <property type="molecule type" value="Genomic_DNA"/>
</dbReference>
<feature type="transmembrane region" description="Helical" evidence="1">
    <location>
        <begin position="1272"/>
        <end position="1291"/>
    </location>
</feature>
<comment type="caution">
    <text evidence="3">The sequence shown here is derived from an EMBL/GenBank/DDBJ whole genome shotgun (WGS) entry which is preliminary data.</text>
</comment>
<organism evidence="3 4">
    <name type="scientific">Methylorubrum populi</name>
    <dbReference type="NCBI Taxonomy" id="223967"/>
    <lineage>
        <taxon>Bacteria</taxon>
        <taxon>Pseudomonadati</taxon>
        <taxon>Pseudomonadota</taxon>
        <taxon>Alphaproteobacteria</taxon>
        <taxon>Hyphomicrobiales</taxon>
        <taxon>Methylobacteriaceae</taxon>
        <taxon>Methylorubrum</taxon>
    </lineage>
</organism>